<accession>A0ABX7CTE1</accession>
<name>A0ABX7CTE1_SPHMU</name>
<evidence type="ECO:0000313" key="3">
    <source>
        <dbReference type="Proteomes" id="UP000595498"/>
    </source>
</evidence>
<keyword evidence="2" id="KW-0067">ATP-binding</keyword>
<dbReference type="Gene3D" id="3.40.50.300">
    <property type="entry name" value="P-loop containing nucleotide triphosphate hydrolases"/>
    <property type="match status" value="1"/>
</dbReference>
<keyword evidence="2" id="KW-0547">Nucleotide-binding</keyword>
<dbReference type="Pfam" id="PF13476">
    <property type="entry name" value="AAA_23"/>
    <property type="match status" value="1"/>
</dbReference>
<dbReference type="SUPFAM" id="SSF52540">
    <property type="entry name" value="P-loop containing nucleoside triphosphate hydrolases"/>
    <property type="match status" value="1"/>
</dbReference>
<sequence>MSKRITNIKIRNCGAYFDEYSIPLNSGQNLFIYGENGSGKSSLYKALNSFFRNSVSTQEFTKNLFNNNNDGIVEIEFSDFLEIKGPNSESYCFSQNVSNNEVAFIKDASLLNGFLDYTDLLKIYLKSDPNPNLFELIILNLLREFIPVSSASSISIGDQYDSLIRDLITNTRNTMSRCHKSGLLRIEEFDLSLRTLLDNIFILVNVYIREYFFLNDIEIEYNLEKIEFFYPSNKKSTWFLKTDLRLKILKNGTELGGEYKNFLNEARLSSVAICLYLASLKLFPNEVDLKLIYLDDIFIGLDTSNRIPILNILNEQFSDYQIVISTYDRSFFEACIRKLSKTGQWDWKPIELYVGETDHNNAKIEVPILISSDSDLEKARYFLYNNQKPDYPAAANYFRKYLEHRLLEVFPDEIFREDNLQIIDSYKLSKTFNACKKLLLQTGIVISEFENLQSYLFLLLHPLSHHNTSSNTYKRDLKEIDNYIFNLLERPGKLGFIKYLRHFAKDTTIRIEFFINQYNIWFYEFYIKDCLFYNLETGLFSEVELICTKLYSIKNKVNQKVIDLNKGTSNIKYRSIVEAFEEIGKIISNSYRFYKFNFDYVKYVSIYDGTNWVLFDKTLKASGLSQKVKRMPVVEPLPDKKAEMLKSS</sequence>
<reference evidence="2 3" key="1">
    <citation type="submission" date="2021-01" db="EMBL/GenBank/DDBJ databases">
        <title>FDA dAtabase for Regulatory Grade micrObial Sequences (FDA-ARGOS): Supporting development and validation of Infectious Disease Dx tests.</title>
        <authorList>
            <person name="Sproer C."/>
            <person name="Gronow S."/>
            <person name="Severitt S."/>
            <person name="Schroder I."/>
            <person name="Tallon L."/>
            <person name="Sadzewicz L."/>
            <person name="Zhao X."/>
            <person name="Boylan J."/>
            <person name="Ott S."/>
            <person name="Bowen H."/>
            <person name="Vavikolanu K."/>
            <person name="Mehta A."/>
            <person name="Aluvathingal J."/>
            <person name="Nadendla S."/>
            <person name="Lowell S."/>
            <person name="Myers T."/>
            <person name="Yan Y."/>
            <person name="Sichtig H."/>
        </authorList>
    </citation>
    <scope>NUCLEOTIDE SEQUENCE [LARGE SCALE GENOMIC DNA]</scope>
    <source>
        <strain evidence="2 3">FDAARGOS_1141</strain>
    </source>
</reference>
<gene>
    <name evidence="2" type="ORF">I6I98_08860</name>
</gene>
<dbReference type="InterPro" id="IPR027417">
    <property type="entry name" value="P-loop_NTPase"/>
</dbReference>
<proteinExistence type="predicted"/>
<dbReference type="Proteomes" id="UP000595498">
    <property type="component" value="Chromosome"/>
</dbReference>
<keyword evidence="3" id="KW-1185">Reference proteome</keyword>
<dbReference type="EMBL" id="CP068224">
    <property type="protein sequence ID" value="QQT55346.1"/>
    <property type="molecule type" value="Genomic_DNA"/>
</dbReference>
<dbReference type="InterPro" id="IPR038729">
    <property type="entry name" value="Rad50/SbcC_AAA"/>
</dbReference>
<feature type="domain" description="Rad50/SbcC-type AAA" evidence="1">
    <location>
        <begin position="8"/>
        <end position="85"/>
    </location>
</feature>
<dbReference type="GO" id="GO:0005524">
    <property type="term" value="F:ATP binding"/>
    <property type="evidence" value="ECO:0007669"/>
    <property type="project" value="UniProtKB-KW"/>
</dbReference>
<protein>
    <submittedName>
        <fullName evidence="2">ATP-binding protein</fullName>
    </submittedName>
</protein>
<organism evidence="2 3">
    <name type="scientific">Sphingobacterium multivorum</name>
    <dbReference type="NCBI Taxonomy" id="28454"/>
    <lineage>
        <taxon>Bacteria</taxon>
        <taxon>Pseudomonadati</taxon>
        <taxon>Bacteroidota</taxon>
        <taxon>Sphingobacteriia</taxon>
        <taxon>Sphingobacteriales</taxon>
        <taxon>Sphingobacteriaceae</taxon>
        <taxon>Sphingobacterium</taxon>
    </lineage>
</organism>
<evidence type="ECO:0000259" key="1">
    <source>
        <dbReference type="Pfam" id="PF13476"/>
    </source>
</evidence>
<evidence type="ECO:0000313" key="2">
    <source>
        <dbReference type="EMBL" id="QQT55346.1"/>
    </source>
</evidence>